<sequence>MSIKTIKQLKEQGMKYTIIDGETYFLVEDVKKNEDYLIVDLTQVIHKNGIDIIHEKYIHELSDFDKMIKRTLKKED</sequence>
<protein>
    <submittedName>
        <fullName evidence="1">Uncharacterized protein</fullName>
    </submittedName>
</protein>
<dbReference type="RefSeq" id="WP_053327761.1">
    <property type="nucleotide sequence ID" value="NZ_CP009928.1"/>
</dbReference>
<dbReference type="PATRIC" id="fig|1324352.5.peg.1835"/>
<dbReference type="AlphaFoldDB" id="A0A0G3M3U6"/>
<evidence type="ECO:0000313" key="1">
    <source>
        <dbReference type="EMBL" id="AKK72703.1"/>
    </source>
</evidence>
<dbReference type="KEGG" id="cgn:OK18_08765"/>
<dbReference type="STRING" id="1324352.OK18_08765"/>
<evidence type="ECO:0000313" key="2">
    <source>
        <dbReference type="Proteomes" id="UP000035213"/>
    </source>
</evidence>
<organism evidence="1 2">
    <name type="scientific">Chryseobacterium gallinarum</name>
    <dbReference type="NCBI Taxonomy" id="1324352"/>
    <lineage>
        <taxon>Bacteria</taxon>
        <taxon>Pseudomonadati</taxon>
        <taxon>Bacteroidota</taxon>
        <taxon>Flavobacteriia</taxon>
        <taxon>Flavobacteriales</taxon>
        <taxon>Weeksellaceae</taxon>
        <taxon>Chryseobacterium group</taxon>
        <taxon>Chryseobacterium</taxon>
    </lineage>
</organism>
<dbReference type="Proteomes" id="UP000035213">
    <property type="component" value="Chromosome"/>
</dbReference>
<accession>A0A0G3M3U6</accession>
<name>A0A0G3M3U6_CHRGL</name>
<proteinExistence type="predicted"/>
<dbReference type="EMBL" id="CP009928">
    <property type="protein sequence ID" value="AKK72703.1"/>
    <property type="molecule type" value="Genomic_DNA"/>
</dbReference>
<reference evidence="1 2" key="1">
    <citation type="submission" date="2014-11" db="EMBL/GenBank/DDBJ databases">
        <authorList>
            <person name="Park G.-S."/>
            <person name="Hong S.-J."/>
            <person name="Jung B.K."/>
            <person name="Khan A.R."/>
            <person name="Kwak Y."/>
            <person name="Shin J.-H."/>
        </authorList>
    </citation>
    <scope>NUCLEOTIDE SEQUENCE [LARGE SCALE GENOMIC DNA]</scope>
    <source>
        <strain evidence="1 2">DSM 27622</strain>
    </source>
</reference>
<gene>
    <name evidence="1" type="ORF">OK18_08765</name>
</gene>